<feature type="region of interest" description="Disordered" evidence="1">
    <location>
        <begin position="1"/>
        <end position="49"/>
    </location>
</feature>
<dbReference type="VEuPathDB" id="FungiDB:CPAG_01739"/>
<reference evidence="3" key="2">
    <citation type="journal article" date="2009" name="Genome Res.">
        <title>Comparative genomic analyses of the human fungal pathogens Coccidioides and their relatives.</title>
        <authorList>
            <person name="Sharpton T.J."/>
            <person name="Stajich J.E."/>
            <person name="Rounsley S.D."/>
            <person name="Gardner M.J."/>
            <person name="Wortman J.R."/>
            <person name="Jordar V.S."/>
            <person name="Maiti R."/>
            <person name="Kodira C.D."/>
            <person name="Neafsey D.E."/>
            <person name="Zeng Q."/>
            <person name="Hung C.-Y."/>
            <person name="McMahan C."/>
            <person name="Muszewska A."/>
            <person name="Grynberg M."/>
            <person name="Mandel M.A."/>
            <person name="Kellner E.M."/>
            <person name="Barker B.M."/>
            <person name="Galgiani J.N."/>
            <person name="Orbach M.J."/>
            <person name="Kirkland T.N."/>
            <person name="Cole G.T."/>
            <person name="Henn M.R."/>
            <person name="Birren B.W."/>
            <person name="Taylor J.W."/>
        </authorList>
    </citation>
    <scope>NUCLEOTIDE SEQUENCE [LARGE SCALE GENOMIC DNA]</scope>
    <source>
        <strain evidence="3">RMSCC 3488</strain>
    </source>
</reference>
<reference evidence="3" key="3">
    <citation type="journal article" date="2010" name="Genome Res.">
        <title>Population genomic sequencing of Coccidioides fungi reveals recent hybridization and transposon control.</title>
        <authorList>
            <person name="Neafsey D.E."/>
            <person name="Barker B.M."/>
            <person name="Sharpton T.J."/>
            <person name="Stajich J.E."/>
            <person name="Park D.J."/>
            <person name="Whiston E."/>
            <person name="Hung C.-Y."/>
            <person name="McMahan C."/>
            <person name="White J."/>
            <person name="Sykes S."/>
            <person name="Heiman D."/>
            <person name="Young S."/>
            <person name="Zeng Q."/>
            <person name="Abouelleil A."/>
            <person name="Aftuck L."/>
            <person name="Bessette D."/>
            <person name="Brown A."/>
            <person name="FitzGerald M."/>
            <person name="Lui A."/>
            <person name="Macdonald J.P."/>
            <person name="Priest M."/>
            <person name="Orbach M.J."/>
            <person name="Galgiani J.N."/>
            <person name="Kirkland T.N."/>
            <person name="Cole G.T."/>
            <person name="Birren B.W."/>
            <person name="Henn M.R."/>
            <person name="Taylor J.W."/>
            <person name="Rounsley S.D."/>
        </authorList>
    </citation>
    <scope>NUCLEOTIDE SEQUENCE [LARGE SCALE GENOMIC DNA]</scope>
    <source>
        <strain evidence="3">RMSCC 3488</strain>
    </source>
</reference>
<dbReference type="Proteomes" id="UP000054567">
    <property type="component" value="Unassembled WGS sequence"/>
</dbReference>
<dbReference type="EMBL" id="DS268109">
    <property type="protein sequence ID" value="KMM65388.1"/>
    <property type="molecule type" value="Genomic_DNA"/>
</dbReference>
<dbReference type="AlphaFoldDB" id="A0A0J6F5D0"/>
<organism evidence="2 3">
    <name type="scientific">Coccidioides posadasii RMSCC 3488</name>
    <dbReference type="NCBI Taxonomy" id="454284"/>
    <lineage>
        <taxon>Eukaryota</taxon>
        <taxon>Fungi</taxon>
        <taxon>Dikarya</taxon>
        <taxon>Ascomycota</taxon>
        <taxon>Pezizomycotina</taxon>
        <taxon>Eurotiomycetes</taxon>
        <taxon>Eurotiomycetidae</taxon>
        <taxon>Onygenales</taxon>
        <taxon>Onygenaceae</taxon>
        <taxon>Coccidioides</taxon>
    </lineage>
</organism>
<gene>
    <name evidence="2" type="ORF">CPAG_01739</name>
</gene>
<evidence type="ECO:0000313" key="2">
    <source>
        <dbReference type="EMBL" id="KMM65388.1"/>
    </source>
</evidence>
<reference evidence="2 3" key="1">
    <citation type="submission" date="2007-06" db="EMBL/GenBank/DDBJ databases">
        <title>The Genome Sequence of Coccidioides posadasii RMSCC_3488.</title>
        <authorList>
            <consortium name="Coccidioides Genome Resources Consortium"/>
            <consortium name="The Broad Institute Genome Sequencing Platform"/>
            <person name="Henn M.R."/>
            <person name="Sykes S."/>
            <person name="Young S."/>
            <person name="Jaffe D."/>
            <person name="Berlin A."/>
            <person name="Alvarez P."/>
            <person name="Butler J."/>
            <person name="Gnerre S."/>
            <person name="Grabherr M."/>
            <person name="Mauceli E."/>
            <person name="Brockman W."/>
            <person name="Kodira C."/>
            <person name="Alvarado L."/>
            <person name="Zeng Q."/>
            <person name="Crawford M."/>
            <person name="Antoine C."/>
            <person name="Devon K."/>
            <person name="Galgiani J."/>
            <person name="Orsborn K."/>
            <person name="Lewis M.L."/>
            <person name="Nusbaum C."/>
            <person name="Galagan J."/>
            <person name="Birren B."/>
        </authorList>
    </citation>
    <scope>NUCLEOTIDE SEQUENCE [LARGE SCALE GENOMIC DNA]</scope>
    <source>
        <strain evidence="2 3">RMSCC 3488</strain>
    </source>
</reference>
<evidence type="ECO:0000313" key="3">
    <source>
        <dbReference type="Proteomes" id="UP000054567"/>
    </source>
</evidence>
<sequence length="121" mass="13342">MAWTLSGRGSKRRFFGSRIRRRKTKRDKTRRSSGSETSSPLIRDTGIPKYVSRVLEPDAKRPGSGEDSGEGCCEAELDWSEVPSDAPRRAGILIVTTSPEGKVRVADCDKEAKQSSTRDQG</sequence>
<proteinExistence type="predicted"/>
<accession>A0A0J6F5D0</accession>
<evidence type="ECO:0000256" key="1">
    <source>
        <dbReference type="SAM" id="MobiDB-lite"/>
    </source>
</evidence>
<name>A0A0J6F5D0_COCPO</name>
<feature type="compositionally biased region" description="Basic residues" evidence="1">
    <location>
        <begin position="9"/>
        <end position="31"/>
    </location>
</feature>
<protein>
    <submittedName>
        <fullName evidence="2">Uncharacterized protein</fullName>
    </submittedName>
</protein>